<comment type="caution">
    <text evidence="1">The sequence shown here is derived from an EMBL/GenBank/DDBJ whole genome shotgun (WGS) entry which is preliminary data.</text>
</comment>
<dbReference type="AlphaFoldDB" id="A0AAV7RX71"/>
<evidence type="ECO:0000313" key="1">
    <source>
        <dbReference type="EMBL" id="KAJ1156585.1"/>
    </source>
</evidence>
<accession>A0AAV7RX71</accession>
<sequence>MHGTGLAHALRGVQLKHTDVAAFEVMGDYGINDAMPSLFSTPCPSKDKAQYYIGDEASAGPCPHPNIIPSKYSHRKTDACLKAA</sequence>
<proteinExistence type="predicted"/>
<protein>
    <submittedName>
        <fullName evidence="1">Uncharacterized protein</fullName>
    </submittedName>
</protein>
<reference evidence="1" key="1">
    <citation type="journal article" date="2022" name="bioRxiv">
        <title>Sequencing and chromosome-scale assembly of the giantPleurodeles waltlgenome.</title>
        <authorList>
            <person name="Brown T."/>
            <person name="Elewa A."/>
            <person name="Iarovenko S."/>
            <person name="Subramanian E."/>
            <person name="Araus A.J."/>
            <person name="Petzold A."/>
            <person name="Susuki M."/>
            <person name="Suzuki K.-i.T."/>
            <person name="Hayashi T."/>
            <person name="Toyoda A."/>
            <person name="Oliveira C."/>
            <person name="Osipova E."/>
            <person name="Leigh N.D."/>
            <person name="Simon A."/>
            <person name="Yun M.H."/>
        </authorList>
    </citation>
    <scope>NUCLEOTIDE SEQUENCE</scope>
    <source>
        <strain evidence="1">20211129_DDA</strain>
        <tissue evidence="1">Liver</tissue>
    </source>
</reference>
<keyword evidence="2" id="KW-1185">Reference proteome</keyword>
<dbReference type="Proteomes" id="UP001066276">
    <property type="component" value="Chromosome 5"/>
</dbReference>
<gene>
    <name evidence="1" type="ORF">NDU88_009303</name>
</gene>
<organism evidence="1 2">
    <name type="scientific">Pleurodeles waltl</name>
    <name type="common">Iberian ribbed newt</name>
    <dbReference type="NCBI Taxonomy" id="8319"/>
    <lineage>
        <taxon>Eukaryota</taxon>
        <taxon>Metazoa</taxon>
        <taxon>Chordata</taxon>
        <taxon>Craniata</taxon>
        <taxon>Vertebrata</taxon>
        <taxon>Euteleostomi</taxon>
        <taxon>Amphibia</taxon>
        <taxon>Batrachia</taxon>
        <taxon>Caudata</taxon>
        <taxon>Salamandroidea</taxon>
        <taxon>Salamandridae</taxon>
        <taxon>Pleurodelinae</taxon>
        <taxon>Pleurodeles</taxon>
    </lineage>
</organism>
<evidence type="ECO:0000313" key="2">
    <source>
        <dbReference type="Proteomes" id="UP001066276"/>
    </source>
</evidence>
<dbReference type="EMBL" id="JANPWB010000009">
    <property type="protein sequence ID" value="KAJ1156585.1"/>
    <property type="molecule type" value="Genomic_DNA"/>
</dbReference>
<name>A0AAV7RX71_PLEWA</name>